<sequence>MAGCLGRDEANGERGRSLRREDERRECCWMAWAKASPKLVVVVVVVISLAGVKALEHNLGLGFVAPPDDLGGTCLTELHLLDDSVTLGGGCFAFALVGRNNRCIVVVVGASVVHLSVGGSGFGSLTRTTGPLSSKIGQSHFCGQLPGPRRHPGNRIRTERQESRRWSGWNVRNRGVRLREGEGRTESGKGTRSTSGVVSDHGRDKIGLRRGRSSAGDVRGCQDGSTS</sequence>
<feature type="compositionally biased region" description="Basic and acidic residues" evidence="1">
    <location>
        <begin position="177"/>
        <end position="189"/>
    </location>
</feature>
<name>A0A409WEF9_9AGAR</name>
<evidence type="ECO:0000256" key="1">
    <source>
        <dbReference type="SAM" id="MobiDB-lite"/>
    </source>
</evidence>
<dbReference type="Proteomes" id="UP000284706">
    <property type="component" value="Unassembled WGS sequence"/>
</dbReference>
<feature type="region of interest" description="Disordered" evidence="1">
    <location>
        <begin position="143"/>
        <end position="227"/>
    </location>
</feature>
<protein>
    <submittedName>
        <fullName evidence="2">Uncharacterized protein</fullName>
    </submittedName>
</protein>
<dbReference type="EMBL" id="NHYE01005107">
    <property type="protein sequence ID" value="PPQ76895.1"/>
    <property type="molecule type" value="Genomic_DNA"/>
</dbReference>
<feature type="compositionally biased region" description="Basic and acidic residues" evidence="1">
    <location>
        <begin position="156"/>
        <end position="165"/>
    </location>
</feature>
<dbReference type="InParanoid" id="A0A409WEF9"/>
<comment type="caution">
    <text evidence="2">The sequence shown here is derived from an EMBL/GenBank/DDBJ whole genome shotgun (WGS) entry which is preliminary data.</text>
</comment>
<evidence type="ECO:0000313" key="2">
    <source>
        <dbReference type="EMBL" id="PPQ76895.1"/>
    </source>
</evidence>
<keyword evidence="3" id="KW-1185">Reference proteome</keyword>
<accession>A0A409WEF9</accession>
<proteinExistence type="predicted"/>
<reference evidence="2 3" key="1">
    <citation type="journal article" date="2018" name="Evol. Lett.">
        <title>Horizontal gene cluster transfer increased hallucinogenic mushroom diversity.</title>
        <authorList>
            <person name="Reynolds H.T."/>
            <person name="Vijayakumar V."/>
            <person name="Gluck-Thaler E."/>
            <person name="Korotkin H.B."/>
            <person name="Matheny P.B."/>
            <person name="Slot J.C."/>
        </authorList>
    </citation>
    <scope>NUCLEOTIDE SEQUENCE [LARGE SCALE GENOMIC DNA]</scope>
    <source>
        <strain evidence="2 3">SRW20</strain>
    </source>
</reference>
<evidence type="ECO:0000313" key="3">
    <source>
        <dbReference type="Proteomes" id="UP000284706"/>
    </source>
</evidence>
<gene>
    <name evidence="2" type="ORF">CVT26_000665</name>
</gene>
<organism evidence="2 3">
    <name type="scientific">Gymnopilus dilepis</name>
    <dbReference type="NCBI Taxonomy" id="231916"/>
    <lineage>
        <taxon>Eukaryota</taxon>
        <taxon>Fungi</taxon>
        <taxon>Dikarya</taxon>
        <taxon>Basidiomycota</taxon>
        <taxon>Agaricomycotina</taxon>
        <taxon>Agaricomycetes</taxon>
        <taxon>Agaricomycetidae</taxon>
        <taxon>Agaricales</taxon>
        <taxon>Agaricineae</taxon>
        <taxon>Hymenogastraceae</taxon>
        <taxon>Gymnopilus</taxon>
    </lineage>
</organism>
<dbReference type="AlphaFoldDB" id="A0A409WEF9"/>